<feature type="coiled-coil region" evidence="1">
    <location>
        <begin position="578"/>
        <end position="611"/>
    </location>
</feature>
<evidence type="ECO:0000313" key="2">
    <source>
        <dbReference type="EMBL" id="AEE54570.1"/>
    </source>
</evidence>
<evidence type="ECO:0000313" key="3">
    <source>
        <dbReference type="Proteomes" id="UP000008461"/>
    </source>
</evidence>
<dbReference type="RefSeq" id="WP_013769086.1">
    <property type="nucleotide sequence ID" value="NC_015512.1"/>
</dbReference>
<dbReference type="GO" id="GO:0016887">
    <property type="term" value="F:ATP hydrolysis activity"/>
    <property type="evidence" value="ECO:0007669"/>
    <property type="project" value="InterPro"/>
</dbReference>
<keyword evidence="1" id="KW-0175">Coiled coil</keyword>
<dbReference type="SUPFAM" id="SSF52540">
    <property type="entry name" value="P-loop containing nucleoside triphosphate hydrolases"/>
    <property type="match status" value="1"/>
</dbReference>
<keyword evidence="2" id="KW-0614">Plasmid</keyword>
<dbReference type="EMBL" id="CP002693">
    <property type="protein sequence ID" value="AEE54570.1"/>
    <property type="molecule type" value="Genomic_DNA"/>
</dbReference>
<organism evidence="2 3">
    <name type="scientific">Haliscomenobacter hydrossis (strain ATCC 27775 / DSM 1100 / LMG 10767 / O)</name>
    <dbReference type="NCBI Taxonomy" id="760192"/>
    <lineage>
        <taxon>Bacteria</taxon>
        <taxon>Pseudomonadati</taxon>
        <taxon>Bacteroidota</taxon>
        <taxon>Saprospiria</taxon>
        <taxon>Saprospirales</taxon>
        <taxon>Haliscomenobacteraceae</taxon>
        <taxon>Haliscomenobacter</taxon>
    </lineage>
</organism>
<accession>F4L862</accession>
<reference evidence="2 3" key="1">
    <citation type="journal article" date="2011" name="Stand. Genomic Sci.">
        <title>Complete genome sequence of Haliscomenobacter hydrossis type strain (O).</title>
        <authorList>
            <consortium name="US DOE Joint Genome Institute (JGI-PGF)"/>
            <person name="Daligault H."/>
            <person name="Lapidus A."/>
            <person name="Zeytun A."/>
            <person name="Nolan M."/>
            <person name="Lucas S."/>
            <person name="Del Rio T.G."/>
            <person name="Tice H."/>
            <person name="Cheng J.F."/>
            <person name="Tapia R."/>
            <person name="Han C."/>
            <person name="Goodwin L."/>
            <person name="Pitluck S."/>
            <person name="Liolios K."/>
            <person name="Pagani I."/>
            <person name="Ivanova N."/>
            <person name="Huntemann M."/>
            <person name="Mavromatis K."/>
            <person name="Mikhailova N."/>
            <person name="Pati A."/>
            <person name="Chen A."/>
            <person name="Palaniappan K."/>
            <person name="Land M."/>
            <person name="Hauser L."/>
            <person name="Brambilla E.M."/>
            <person name="Rohde M."/>
            <person name="Verbarg S."/>
            <person name="Goker M."/>
            <person name="Bristow J."/>
            <person name="Eisen J.A."/>
            <person name="Markowitz V."/>
            <person name="Hugenholtz P."/>
            <person name="Kyrpides N.C."/>
            <person name="Klenk H.P."/>
            <person name="Woyke T."/>
        </authorList>
    </citation>
    <scope>NUCLEOTIDE SEQUENCE [LARGE SCALE GENOMIC DNA]</scope>
    <source>
        <strain evidence="3">ATCC 27775 / DSM 1100 / LMG 10767 / O</strain>
        <plasmid evidence="3">Plasmid pHALHY02</plasmid>
    </source>
</reference>
<name>F4L862_HALH1</name>
<dbReference type="HOGENOM" id="CLU_029328_0_0_10"/>
<reference key="2">
    <citation type="submission" date="2011-04" db="EMBL/GenBank/DDBJ databases">
        <title>Complete sequence of plasmid 2 of Haliscomenobacter hydrossis DSM 1100.</title>
        <authorList>
            <consortium name="US DOE Joint Genome Institute (JGI-PGF)"/>
            <person name="Lucas S."/>
            <person name="Han J."/>
            <person name="Lapidus A."/>
            <person name="Bruce D."/>
            <person name="Goodwin L."/>
            <person name="Pitluck S."/>
            <person name="Peters L."/>
            <person name="Kyrpides N."/>
            <person name="Mavromatis K."/>
            <person name="Ivanova N."/>
            <person name="Ovchinnikova G."/>
            <person name="Pagani I."/>
            <person name="Daligault H."/>
            <person name="Detter J.C."/>
            <person name="Han C."/>
            <person name="Land M."/>
            <person name="Hauser L."/>
            <person name="Markowitz V."/>
            <person name="Cheng J.-F."/>
            <person name="Hugenholtz P."/>
            <person name="Woyke T."/>
            <person name="Wu D."/>
            <person name="Verbarg S."/>
            <person name="Frueling A."/>
            <person name="Brambilla E."/>
            <person name="Klenk H.-P."/>
            <person name="Eisen J.A."/>
        </authorList>
    </citation>
    <scope>NUCLEOTIDE SEQUENCE</scope>
    <source>
        <strain>DSM 1100</strain>
    </source>
</reference>
<dbReference type="KEGG" id="hhy:Halhy_6756"/>
<dbReference type="AlphaFoldDB" id="F4L862"/>
<dbReference type="InterPro" id="IPR027417">
    <property type="entry name" value="P-loop_NTPase"/>
</dbReference>
<dbReference type="InterPro" id="IPR051396">
    <property type="entry name" value="Bact_Antivir_Def_Nuclease"/>
</dbReference>
<dbReference type="PANTHER" id="PTHR43581">
    <property type="entry name" value="ATP/GTP PHOSPHATASE"/>
    <property type="match status" value="1"/>
</dbReference>
<dbReference type="Proteomes" id="UP000008461">
    <property type="component" value="Plasmid pHALHY02"/>
</dbReference>
<dbReference type="OrthoDB" id="9815944at2"/>
<sequence>MELLYIWIKSYKNIIEQGFNFSPQWRFHYNPHSGILKSDHLEQATPDFFGPSISNVTVIVGENGSGKSNLVEFIIRLFDQGTGFWNEPFIVIYRMDKILRVWCYQDLPLNVADEQYGFSVKKSIFKMRKLEAGLYGGITAVNEIDEITFAYYSQYFDGVTPRFGLNRNNNFLDLSNRRNIVRPKSEHSLEETFLSPKHYYYNNIKRQAKLFSNWGRHLLDFPVPDFIKITVNEDINREYLKNAFKDDRGHGSEEIWDFFDRPGFIFEIFRAVLFSTLLDVCARSGLGENSIGHLKQRINEDQVKQNPLVLLEKVQNDAFGKWRSMHEFIQWLSVECTPFFYENEPDPIFKTRDNALILPTNSPLISIFFTHIDYIDIQISSPFHIAWTFKDDQDREAGLSSGFNNLINLFARIFAIWEKLVHTNTFLLFIDEGEVGLHPELQKRYLDLLLNNIPRIFPIMDPPLNFKIQLILTSHSPFMVSDLPRENIIFLERNPDGTCKVSDGMNDMQQTFGANIHTLLSDSFFLKRHNGLMGSFAQKRINQVIQFYQHGMLIDNLNREESEVFAQRVTDILGEPIIKRYLLQLQSLRQNINVKEDIQKLKDEIAELKKRLPND</sequence>
<protein>
    <submittedName>
        <fullName evidence="2">Uncharacterized protein</fullName>
    </submittedName>
</protein>
<evidence type="ECO:0000256" key="1">
    <source>
        <dbReference type="SAM" id="Coils"/>
    </source>
</evidence>
<dbReference type="Gene3D" id="3.40.50.300">
    <property type="entry name" value="P-loop containing nucleotide triphosphate hydrolases"/>
    <property type="match status" value="2"/>
</dbReference>
<dbReference type="GO" id="GO:0005524">
    <property type="term" value="F:ATP binding"/>
    <property type="evidence" value="ECO:0007669"/>
    <property type="project" value="InterPro"/>
</dbReference>
<geneLocation type="plasmid" evidence="2 3">
    <name>pHALHY02</name>
</geneLocation>
<proteinExistence type="predicted"/>
<dbReference type="PANTHER" id="PTHR43581:SF2">
    <property type="entry name" value="EXCINUCLEASE ATPASE SUBUNIT"/>
    <property type="match status" value="1"/>
</dbReference>
<gene>
    <name evidence="2" type="ordered locus">Halhy_6756</name>
</gene>
<keyword evidence="3" id="KW-1185">Reference proteome</keyword>